<dbReference type="InterPro" id="IPR003593">
    <property type="entry name" value="AAA+_ATPase"/>
</dbReference>
<dbReference type="PROSITE" id="PS00662">
    <property type="entry name" value="T2SP_E"/>
    <property type="match status" value="1"/>
</dbReference>
<dbReference type="InterPro" id="IPR037257">
    <property type="entry name" value="T2SS_E_N_sf"/>
</dbReference>
<dbReference type="Proteomes" id="UP001320148">
    <property type="component" value="Chromosome"/>
</dbReference>
<evidence type="ECO:0000256" key="7">
    <source>
        <dbReference type="ARBA" id="ARBA00024382"/>
    </source>
</evidence>
<dbReference type="InterPro" id="IPR027417">
    <property type="entry name" value="P-loop_NTPase"/>
</dbReference>
<dbReference type="InterPro" id="IPR007831">
    <property type="entry name" value="T2SS_GspE_N"/>
</dbReference>
<keyword evidence="6" id="KW-1278">Translocase</keyword>
<dbReference type="InterPro" id="IPR013369">
    <property type="entry name" value="T2SS_GspE"/>
</dbReference>
<dbReference type="InterPro" id="IPR001482">
    <property type="entry name" value="T2SS/T4SS_dom"/>
</dbReference>
<keyword evidence="3" id="KW-0547">Nucleotide-binding</keyword>
<organism evidence="10 11">
    <name type="scientific">Desulfoluna limicola</name>
    <dbReference type="NCBI Taxonomy" id="2810562"/>
    <lineage>
        <taxon>Bacteria</taxon>
        <taxon>Pseudomonadati</taxon>
        <taxon>Thermodesulfobacteriota</taxon>
        <taxon>Desulfobacteria</taxon>
        <taxon>Desulfobacterales</taxon>
        <taxon>Desulfolunaceae</taxon>
        <taxon>Desulfoluna</taxon>
    </lineage>
</organism>
<feature type="domain" description="Bacterial type II secretion system protein E" evidence="9">
    <location>
        <begin position="392"/>
        <end position="406"/>
    </location>
</feature>
<comment type="catalytic activity">
    <reaction evidence="8">
        <text>ATP + H2O + cellular proteinSide 1 = ADP + phosphate + cellular proteinSide 2.</text>
        <dbReference type="EC" id="7.4.2.8"/>
    </reaction>
</comment>
<keyword evidence="11" id="KW-1185">Reference proteome</keyword>
<dbReference type="EMBL" id="AP024488">
    <property type="protein sequence ID" value="BCS94729.1"/>
    <property type="molecule type" value="Genomic_DNA"/>
</dbReference>
<protein>
    <recommendedName>
        <fullName evidence="7">protein-secreting ATPase</fullName>
        <ecNumber evidence="7">7.4.2.8</ecNumber>
    </recommendedName>
</protein>
<dbReference type="NCBIfam" id="TIGR02533">
    <property type="entry name" value="type_II_gspE"/>
    <property type="match status" value="1"/>
</dbReference>
<evidence type="ECO:0000259" key="9">
    <source>
        <dbReference type="PROSITE" id="PS00662"/>
    </source>
</evidence>
<dbReference type="SUPFAM" id="SSF52540">
    <property type="entry name" value="P-loop containing nucleoside triphosphate hydrolases"/>
    <property type="match status" value="1"/>
</dbReference>
<evidence type="ECO:0000313" key="11">
    <source>
        <dbReference type="Proteomes" id="UP001320148"/>
    </source>
</evidence>
<evidence type="ECO:0000256" key="5">
    <source>
        <dbReference type="ARBA" id="ARBA00022927"/>
    </source>
</evidence>
<evidence type="ECO:0000256" key="6">
    <source>
        <dbReference type="ARBA" id="ARBA00022967"/>
    </source>
</evidence>
<dbReference type="Pfam" id="PF00437">
    <property type="entry name" value="T2SSE"/>
    <property type="match status" value="1"/>
</dbReference>
<evidence type="ECO:0000256" key="2">
    <source>
        <dbReference type="ARBA" id="ARBA00022448"/>
    </source>
</evidence>
<evidence type="ECO:0000313" key="10">
    <source>
        <dbReference type="EMBL" id="BCS94729.1"/>
    </source>
</evidence>
<sequence length="574" mass="63271">MMPIVPESPFRQVVSELIHQKFPVDEALLEEVLSYAEAQGIHYGEALLKRKVLSETQFLSVLAEVYAMKVVETLDTAGMDGSFTETIPIQFLKKHYMVPLVPTSGTGEVILAVNDPCVLQAADDLARRLTGGPMTKVMAPRGQILSAINTFYDMSRGSAEALVQDIEESGSDILADMEETADLLDDTSESQIIRLVNHIISQSIKARASDIHIEPYQDSFKIRYRVDGILYDLLTPPRWIQSALVSRIKVMAKLNIAEKRLPQDGRIDVRIGEHDVDIRVSTVPTTYGERVVMRLLNKSGSLLSLSDFGMSEATYNTIGRLIQNPNGIILVTGPTGSGKTTSLYAIITAINSPDKNIITIEDPIEYQLKGIGQIQVNRKIDLTFARGLRSIVRQDPDVILVGEIRDRETAEIAVQSALTGHLVFSTLHTNDSASAVTRLVDIGIEPFLLSSAIKAIIAQRLVRKLCPQCKEPFQPDPELLKRAGINGEHTNDADYHRAVGCDACFQTGYKGRMAIFEILEVDEHLKGVMVKTSDANLIKGEAVNEGMTTLRDDGIDKVLRGVTTIEEVLRVTHA</sequence>
<reference evidence="10 11" key="1">
    <citation type="submission" date="2021-02" db="EMBL/GenBank/DDBJ databases">
        <title>Complete genome of Desulfoluna sp. strain ASN36.</title>
        <authorList>
            <person name="Takahashi A."/>
            <person name="Kojima H."/>
            <person name="Fukui M."/>
        </authorList>
    </citation>
    <scope>NUCLEOTIDE SEQUENCE [LARGE SCALE GENOMIC DNA]</scope>
    <source>
        <strain evidence="10 11">ASN36</strain>
    </source>
</reference>
<dbReference type="Pfam" id="PF05157">
    <property type="entry name" value="MshEN"/>
    <property type="match status" value="1"/>
</dbReference>
<gene>
    <name evidence="10" type="primary">gspE</name>
    <name evidence="10" type="ORF">DSLASN_03610</name>
</gene>
<dbReference type="Gene3D" id="3.40.50.300">
    <property type="entry name" value="P-loop containing nucleotide triphosphate hydrolases"/>
    <property type="match status" value="1"/>
</dbReference>
<dbReference type="CDD" id="cd01129">
    <property type="entry name" value="PulE-GspE-like"/>
    <property type="match status" value="1"/>
</dbReference>
<name>A0ABM7PB05_9BACT</name>
<evidence type="ECO:0000256" key="3">
    <source>
        <dbReference type="ARBA" id="ARBA00022741"/>
    </source>
</evidence>
<comment type="similarity">
    <text evidence="1">Belongs to the GSP E family.</text>
</comment>
<dbReference type="EC" id="7.4.2.8" evidence="7"/>
<keyword evidence="5" id="KW-0653">Protein transport</keyword>
<dbReference type="Gene3D" id="3.30.450.90">
    <property type="match status" value="1"/>
</dbReference>
<accession>A0ABM7PB05</accession>
<evidence type="ECO:0000256" key="1">
    <source>
        <dbReference type="ARBA" id="ARBA00006611"/>
    </source>
</evidence>
<evidence type="ECO:0000256" key="4">
    <source>
        <dbReference type="ARBA" id="ARBA00022840"/>
    </source>
</evidence>
<dbReference type="SUPFAM" id="SSF160246">
    <property type="entry name" value="EspE N-terminal domain-like"/>
    <property type="match status" value="1"/>
</dbReference>
<evidence type="ECO:0000256" key="8">
    <source>
        <dbReference type="ARBA" id="ARBA00034006"/>
    </source>
</evidence>
<dbReference type="PANTHER" id="PTHR30258">
    <property type="entry name" value="TYPE II SECRETION SYSTEM PROTEIN GSPE-RELATED"/>
    <property type="match status" value="1"/>
</dbReference>
<keyword evidence="2" id="KW-0813">Transport</keyword>
<dbReference type="PANTHER" id="PTHR30258:SF2">
    <property type="entry name" value="COMG OPERON PROTEIN 1"/>
    <property type="match status" value="1"/>
</dbReference>
<proteinExistence type="inferred from homology"/>
<dbReference type="SMART" id="SM00382">
    <property type="entry name" value="AAA"/>
    <property type="match status" value="1"/>
</dbReference>
<keyword evidence="4" id="KW-0067">ATP-binding</keyword>
<dbReference type="Gene3D" id="3.30.300.160">
    <property type="entry name" value="Type II secretion system, protein E, N-terminal domain"/>
    <property type="match status" value="1"/>
</dbReference>